<keyword evidence="7" id="KW-0812">Transmembrane</keyword>
<evidence type="ECO:0000256" key="8">
    <source>
        <dbReference type="ARBA" id="ARBA00022741"/>
    </source>
</evidence>
<evidence type="ECO:0000259" key="12">
    <source>
        <dbReference type="Pfam" id="PF02434"/>
    </source>
</evidence>
<evidence type="ECO:0000256" key="9">
    <source>
        <dbReference type="ARBA" id="ARBA00022968"/>
    </source>
</evidence>
<dbReference type="PANTHER" id="PTHR23033:SF14">
    <property type="entry name" value="GLYCOPROTEIN-N-ACETYLGALACTOSAMINE 3-BETA-GALACTOSYLTRANSFERASE 1-RELATED"/>
    <property type="match status" value="1"/>
</dbReference>
<dbReference type="KEGG" id="lgi:LOTGIDRAFT_56236"/>
<dbReference type="InterPro" id="IPR026050">
    <property type="entry name" value="C1GALT1/C1GALT1_chp1"/>
</dbReference>
<keyword evidence="11" id="KW-0472">Membrane</keyword>
<dbReference type="OMA" id="CTWSYDV"/>
<name>V3ZV12_LOTGI</name>
<dbReference type="Pfam" id="PF02434">
    <property type="entry name" value="Fringe"/>
    <property type="match status" value="1"/>
</dbReference>
<evidence type="ECO:0000256" key="11">
    <source>
        <dbReference type="ARBA" id="ARBA00023136"/>
    </source>
</evidence>
<organism evidence="13 14">
    <name type="scientific">Lottia gigantea</name>
    <name type="common">Giant owl limpet</name>
    <dbReference type="NCBI Taxonomy" id="225164"/>
    <lineage>
        <taxon>Eukaryota</taxon>
        <taxon>Metazoa</taxon>
        <taxon>Spiralia</taxon>
        <taxon>Lophotrochozoa</taxon>
        <taxon>Mollusca</taxon>
        <taxon>Gastropoda</taxon>
        <taxon>Patellogastropoda</taxon>
        <taxon>Lottioidea</taxon>
        <taxon>Lottiidae</taxon>
        <taxon>Lottia</taxon>
    </lineage>
</organism>
<dbReference type="HOGENOM" id="CLU_035857_4_1_1"/>
<accession>V3ZV12</accession>
<dbReference type="OrthoDB" id="6135379at2759"/>
<feature type="domain" description="Fringe-like glycosyltransferase" evidence="12">
    <location>
        <begin position="3"/>
        <end position="181"/>
    </location>
</feature>
<keyword evidence="5" id="KW-0328">Glycosyltransferase</keyword>
<dbReference type="AlphaFoldDB" id="V3ZV12"/>
<sequence length="184" mass="20878">NFLLVAVMTTRKYLKTRAEGIYRTWGQIVPGRIVFFVGGKEPYNGHLPVIILENITENTYPPQTKSFAMLEYVATHFVNDYEWFMRSDDDVFVKTDKLERFLRSVNSSKSLYIGQPGTGTQEETGKLGLHNSAPYCMGGPGVFFTRTTLKKIRTHLKNCLLNAVTLHEDTELGRCVQRYAGIAC</sequence>
<dbReference type="GO" id="GO:0000166">
    <property type="term" value="F:nucleotide binding"/>
    <property type="evidence" value="ECO:0007669"/>
    <property type="project" value="UniProtKB-KW"/>
</dbReference>
<feature type="non-terminal residue" evidence="13">
    <location>
        <position position="1"/>
    </location>
</feature>
<keyword evidence="10" id="KW-1133">Transmembrane helix</keyword>
<keyword evidence="9" id="KW-0735">Signal-anchor</keyword>
<evidence type="ECO:0000313" key="14">
    <source>
        <dbReference type="Proteomes" id="UP000030746"/>
    </source>
</evidence>
<dbReference type="Proteomes" id="UP000030746">
    <property type="component" value="Unassembled WGS sequence"/>
</dbReference>
<proteinExistence type="inferred from homology"/>
<dbReference type="Gene3D" id="3.90.550.50">
    <property type="match status" value="1"/>
</dbReference>
<feature type="non-terminal residue" evidence="13">
    <location>
        <position position="184"/>
    </location>
</feature>
<dbReference type="GO" id="GO:0016020">
    <property type="term" value="C:membrane"/>
    <property type="evidence" value="ECO:0007669"/>
    <property type="project" value="UniProtKB-SubCell"/>
</dbReference>
<dbReference type="EC" id="2.4.1.122" evidence="4"/>
<dbReference type="SUPFAM" id="SSF53448">
    <property type="entry name" value="Nucleotide-diphospho-sugar transferases"/>
    <property type="match status" value="1"/>
</dbReference>
<dbReference type="RefSeq" id="XP_009061099.1">
    <property type="nucleotide sequence ID" value="XM_009062851.1"/>
</dbReference>
<comment type="similarity">
    <text evidence="3">Belongs to the glycosyltransferase 31 family. Beta3-Gal-T subfamily.</text>
</comment>
<evidence type="ECO:0000256" key="4">
    <source>
        <dbReference type="ARBA" id="ARBA00012557"/>
    </source>
</evidence>
<keyword evidence="6" id="KW-0808">Transferase</keyword>
<keyword evidence="8" id="KW-0547">Nucleotide-binding</keyword>
<comment type="subcellular location">
    <subcellularLocation>
        <location evidence="1">Membrane</location>
        <topology evidence="1">Single-pass type II membrane protein</topology>
    </subcellularLocation>
</comment>
<keyword evidence="14" id="KW-1185">Reference proteome</keyword>
<dbReference type="EMBL" id="KB202744">
    <property type="protein sequence ID" value="ESO88212.1"/>
    <property type="molecule type" value="Genomic_DNA"/>
</dbReference>
<evidence type="ECO:0000256" key="5">
    <source>
        <dbReference type="ARBA" id="ARBA00022676"/>
    </source>
</evidence>
<evidence type="ECO:0000256" key="3">
    <source>
        <dbReference type="ARBA" id="ARBA00006462"/>
    </source>
</evidence>
<protein>
    <recommendedName>
        <fullName evidence="4">N-acetylgalactosaminide beta-1,3-galactosyltransferase</fullName>
        <ecNumber evidence="4">2.4.1.122</ecNumber>
    </recommendedName>
</protein>
<dbReference type="InterPro" id="IPR003378">
    <property type="entry name" value="Fringe-like_glycosylTrfase"/>
</dbReference>
<evidence type="ECO:0000256" key="1">
    <source>
        <dbReference type="ARBA" id="ARBA00004606"/>
    </source>
</evidence>
<evidence type="ECO:0000256" key="7">
    <source>
        <dbReference type="ARBA" id="ARBA00022692"/>
    </source>
</evidence>
<dbReference type="PANTHER" id="PTHR23033">
    <property type="entry name" value="BETA1,3-GALACTOSYLTRANSFERASE"/>
    <property type="match status" value="1"/>
</dbReference>
<evidence type="ECO:0000313" key="13">
    <source>
        <dbReference type="EMBL" id="ESO88212.1"/>
    </source>
</evidence>
<dbReference type="CTD" id="20251339"/>
<comment type="pathway">
    <text evidence="2">Protein modification; protein glycosylation.</text>
</comment>
<gene>
    <name evidence="13" type="ORF">LOTGIDRAFT_56236</name>
</gene>
<dbReference type="InterPro" id="IPR029044">
    <property type="entry name" value="Nucleotide-diphossugar_trans"/>
</dbReference>
<dbReference type="GeneID" id="20251339"/>
<dbReference type="GO" id="GO:0016263">
    <property type="term" value="F:glycoprotein-N-acetylgalactosamine 3-beta-galactosyltransferase activity"/>
    <property type="evidence" value="ECO:0007669"/>
    <property type="project" value="UniProtKB-EC"/>
</dbReference>
<reference evidence="13 14" key="1">
    <citation type="journal article" date="2013" name="Nature">
        <title>Insights into bilaterian evolution from three spiralian genomes.</title>
        <authorList>
            <person name="Simakov O."/>
            <person name="Marletaz F."/>
            <person name="Cho S.J."/>
            <person name="Edsinger-Gonzales E."/>
            <person name="Havlak P."/>
            <person name="Hellsten U."/>
            <person name="Kuo D.H."/>
            <person name="Larsson T."/>
            <person name="Lv J."/>
            <person name="Arendt D."/>
            <person name="Savage R."/>
            <person name="Osoegawa K."/>
            <person name="de Jong P."/>
            <person name="Grimwood J."/>
            <person name="Chapman J.A."/>
            <person name="Shapiro H."/>
            <person name="Aerts A."/>
            <person name="Otillar R.P."/>
            <person name="Terry A.Y."/>
            <person name="Boore J.L."/>
            <person name="Grigoriev I.V."/>
            <person name="Lindberg D.R."/>
            <person name="Seaver E.C."/>
            <person name="Weisblat D.A."/>
            <person name="Putnam N.H."/>
            <person name="Rokhsar D.S."/>
        </authorList>
    </citation>
    <scope>NUCLEOTIDE SEQUENCE [LARGE SCALE GENOMIC DNA]</scope>
</reference>
<evidence type="ECO:0000256" key="6">
    <source>
        <dbReference type="ARBA" id="ARBA00022679"/>
    </source>
</evidence>
<evidence type="ECO:0000256" key="10">
    <source>
        <dbReference type="ARBA" id="ARBA00022989"/>
    </source>
</evidence>
<evidence type="ECO:0000256" key="2">
    <source>
        <dbReference type="ARBA" id="ARBA00004922"/>
    </source>
</evidence>